<accession>A0AA38U9H5</accession>
<dbReference type="PRINTS" id="PR00463">
    <property type="entry name" value="EP450I"/>
</dbReference>
<dbReference type="Proteomes" id="UP001172457">
    <property type="component" value="Chromosome 1"/>
</dbReference>
<dbReference type="FunFam" id="1.10.630.10:FF:000043">
    <property type="entry name" value="Cytochrome P450 99A2"/>
    <property type="match status" value="1"/>
</dbReference>
<name>A0AA38U9H5_9ASTR</name>
<keyword evidence="9" id="KW-0812">Transmembrane</keyword>
<evidence type="ECO:0000256" key="3">
    <source>
        <dbReference type="ARBA" id="ARBA00022723"/>
    </source>
</evidence>
<dbReference type="GO" id="GO:0016705">
    <property type="term" value="F:oxidoreductase activity, acting on paired donors, with incorporation or reduction of molecular oxygen"/>
    <property type="evidence" value="ECO:0007669"/>
    <property type="project" value="InterPro"/>
</dbReference>
<evidence type="ECO:0000256" key="5">
    <source>
        <dbReference type="ARBA" id="ARBA00023004"/>
    </source>
</evidence>
<dbReference type="SUPFAM" id="SSF48264">
    <property type="entry name" value="Cytochrome P450"/>
    <property type="match status" value="1"/>
</dbReference>
<evidence type="ECO:0000256" key="2">
    <source>
        <dbReference type="ARBA" id="ARBA00022617"/>
    </source>
</evidence>
<dbReference type="Pfam" id="PF00067">
    <property type="entry name" value="p450"/>
    <property type="match status" value="1"/>
</dbReference>
<dbReference type="InterPro" id="IPR017972">
    <property type="entry name" value="Cyt_P450_CS"/>
</dbReference>
<dbReference type="GO" id="GO:0005506">
    <property type="term" value="F:iron ion binding"/>
    <property type="evidence" value="ECO:0007669"/>
    <property type="project" value="InterPro"/>
</dbReference>
<dbReference type="PRINTS" id="PR00385">
    <property type="entry name" value="P450"/>
</dbReference>
<dbReference type="GO" id="GO:0004497">
    <property type="term" value="F:monooxygenase activity"/>
    <property type="evidence" value="ECO:0007669"/>
    <property type="project" value="UniProtKB-KW"/>
</dbReference>
<dbReference type="GO" id="GO:0051762">
    <property type="term" value="P:sesquiterpene biosynthetic process"/>
    <property type="evidence" value="ECO:0007669"/>
    <property type="project" value="UniProtKB-ARBA"/>
</dbReference>
<sequence>MVIDFTIIFITFSLIAYFYFVFFKRNPNRPSSVNLPPGPPKLPIIGNVHQIAGALPHHAFRTLSKKYGPIMHMQLGQISTVIVSSPRLAKDVFKTHDLALASRPTSLLSDIVLYGGADVALGQYGDYWRQLKKIITVELLSAKKVRSFSRFRHQEMGSFMDFIRSKSGRPVAIREKVTEMINNIICKSSFGDKCRQQDVLIELVDELGMLVSGFYVADLFPEFGFLSVISGMKSKLTQIHKSLDRIFDEIFEERKRKRSTKGEAEAEDDLLDVLFTIKESGGLQFPITENNIKAVFVNMFTGGTDTSVMTIEWAMTEMMKSPNVMQKAQKEVRETFKGKKTIVEADLQDLVYLKLVIKETLRLHPSLPLLLPRECIEHCQIDGYDIPVKTKVIVNAFACAVDPEYWDDPESFKPERFEKSSVDFMGTNFEFVPFGSGRRMCPGITFGVTSIEFALAQMLYYFNWQLPSGLSSKDIDMTENDGAVATKKVPLTIKEARFIRQKLKTAEVNFRRRLKNVQSHIRHKLCITRQRFWISKELKSSKSPVSEPL</sequence>
<evidence type="ECO:0000256" key="6">
    <source>
        <dbReference type="ARBA" id="ARBA00023033"/>
    </source>
</evidence>
<keyword evidence="2 7" id="KW-0349">Heme</keyword>
<keyword evidence="6 8" id="KW-0503">Monooxygenase</keyword>
<evidence type="ECO:0008006" key="12">
    <source>
        <dbReference type="Google" id="ProtNLM"/>
    </source>
</evidence>
<dbReference type="InterPro" id="IPR001128">
    <property type="entry name" value="Cyt_P450"/>
</dbReference>
<dbReference type="GO" id="GO:0020037">
    <property type="term" value="F:heme binding"/>
    <property type="evidence" value="ECO:0007669"/>
    <property type="project" value="InterPro"/>
</dbReference>
<dbReference type="InterPro" id="IPR002401">
    <property type="entry name" value="Cyt_P450_E_grp-I"/>
</dbReference>
<comment type="similarity">
    <text evidence="1 8">Belongs to the cytochrome P450 family.</text>
</comment>
<gene>
    <name evidence="10" type="ORF">OSB04_001628</name>
</gene>
<dbReference type="InterPro" id="IPR036396">
    <property type="entry name" value="Cyt_P450_sf"/>
</dbReference>
<evidence type="ECO:0000256" key="1">
    <source>
        <dbReference type="ARBA" id="ARBA00010617"/>
    </source>
</evidence>
<dbReference type="PANTHER" id="PTHR47953">
    <property type="entry name" value="OS08G0105600 PROTEIN"/>
    <property type="match status" value="1"/>
</dbReference>
<protein>
    <recommendedName>
        <fullName evidence="12">Cytochrome P450</fullName>
    </recommendedName>
</protein>
<reference evidence="10" key="1">
    <citation type="submission" date="2023-03" db="EMBL/GenBank/DDBJ databases">
        <title>Chromosome-scale reference genome and RAD-based genetic map of yellow starthistle (Centaurea solstitialis) reveal putative structural variation and QTLs associated with invader traits.</title>
        <authorList>
            <person name="Reatini B."/>
            <person name="Cang F.A."/>
            <person name="Jiang Q."/>
            <person name="Mckibben M.T.W."/>
            <person name="Barker M.S."/>
            <person name="Rieseberg L.H."/>
            <person name="Dlugosch K.M."/>
        </authorList>
    </citation>
    <scope>NUCLEOTIDE SEQUENCE</scope>
    <source>
        <strain evidence="10">CAN-66</strain>
        <tissue evidence="10">Leaf</tissue>
    </source>
</reference>
<keyword evidence="3 7" id="KW-0479">Metal-binding</keyword>
<keyword evidence="11" id="KW-1185">Reference proteome</keyword>
<keyword evidence="4 8" id="KW-0560">Oxidoreductase</keyword>
<feature type="transmembrane region" description="Helical" evidence="9">
    <location>
        <begin position="6"/>
        <end position="23"/>
    </location>
</feature>
<dbReference type="PANTHER" id="PTHR47953:SF16">
    <property type="entry name" value="CYTOCHROME P450 71D8"/>
    <property type="match status" value="1"/>
</dbReference>
<dbReference type="AlphaFoldDB" id="A0AA38U9H5"/>
<evidence type="ECO:0000313" key="10">
    <source>
        <dbReference type="EMBL" id="KAJ9565662.1"/>
    </source>
</evidence>
<evidence type="ECO:0000313" key="11">
    <source>
        <dbReference type="Proteomes" id="UP001172457"/>
    </source>
</evidence>
<dbReference type="InterPro" id="IPR052306">
    <property type="entry name" value="CYP450_71D"/>
</dbReference>
<evidence type="ECO:0000256" key="4">
    <source>
        <dbReference type="ARBA" id="ARBA00023002"/>
    </source>
</evidence>
<keyword evidence="9" id="KW-0472">Membrane</keyword>
<evidence type="ECO:0000256" key="9">
    <source>
        <dbReference type="SAM" id="Phobius"/>
    </source>
</evidence>
<dbReference type="CDD" id="cd11072">
    <property type="entry name" value="CYP71-like"/>
    <property type="match status" value="1"/>
</dbReference>
<evidence type="ECO:0000256" key="7">
    <source>
        <dbReference type="PIRSR" id="PIRSR602401-1"/>
    </source>
</evidence>
<feature type="binding site" description="axial binding residue" evidence="7">
    <location>
        <position position="441"/>
    </location>
    <ligand>
        <name>heme</name>
        <dbReference type="ChEBI" id="CHEBI:30413"/>
    </ligand>
    <ligandPart>
        <name>Fe</name>
        <dbReference type="ChEBI" id="CHEBI:18248"/>
    </ligandPart>
</feature>
<comment type="cofactor">
    <cofactor evidence="7">
        <name>heme</name>
        <dbReference type="ChEBI" id="CHEBI:30413"/>
    </cofactor>
</comment>
<dbReference type="EMBL" id="JARYMX010000001">
    <property type="protein sequence ID" value="KAJ9565662.1"/>
    <property type="molecule type" value="Genomic_DNA"/>
</dbReference>
<organism evidence="10 11">
    <name type="scientific">Centaurea solstitialis</name>
    <name type="common">yellow star-thistle</name>
    <dbReference type="NCBI Taxonomy" id="347529"/>
    <lineage>
        <taxon>Eukaryota</taxon>
        <taxon>Viridiplantae</taxon>
        <taxon>Streptophyta</taxon>
        <taxon>Embryophyta</taxon>
        <taxon>Tracheophyta</taxon>
        <taxon>Spermatophyta</taxon>
        <taxon>Magnoliopsida</taxon>
        <taxon>eudicotyledons</taxon>
        <taxon>Gunneridae</taxon>
        <taxon>Pentapetalae</taxon>
        <taxon>asterids</taxon>
        <taxon>campanulids</taxon>
        <taxon>Asterales</taxon>
        <taxon>Asteraceae</taxon>
        <taxon>Carduoideae</taxon>
        <taxon>Cardueae</taxon>
        <taxon>Centaureinae</taxon>
        <taxon>Centaurea</taxon>
    </lineage>
</organism>
<dbReference type="Gene3D" id="1.10.630.10">
    <property type="entry name" value="Cytochrome P450"/>
    <property type="match status" value="1"/>
</dbReference>
<comment type="caution">
    <text evidence="10">The sequence shown here is derived from an EMBL/GenBank/DDBJ whole genome shotgun (WGS) entry which is preliminary data.</text>
</comment>
<evidence type="ECO:0000256" key="8">
    <source>
        <dbReference type="RuleBase" id="RU000461"/>
    </source>
</evidence>
<proteinExistence type="inferred from homology"/>
<dbReference type="PROSITE" id="PS00086">
    <property type="entry name" value="CYTOCHROME_P450"/>
    <property type="match status" value="1"/>
</dbReference>
<keyword evidence="5 7" id="KW-0408">Iron</keyword>
<keyword evidence="9" id="KW-1133">Transmembrane helix</keyword>